<dbReference type="OrthoDB" id="1917367at2759"/>
<comment type="caution">
    <text evidence="3">The sequence shown here is derived from an EMBL/GenBank/DDBJ whole genome shotgun (WGS) entry which is preliminary data.</text>
</comment>
<dbReference type="EMBL" id="QJKJ01006831">
    <property type="protein sequence ID" value="RDX85271.1"/>
    <property type="molecule type" value="Genomic_DNA"/>
</dbReference>
<dbReference type="Proteomes" id="UP000257109">
    <property type="component" value="Unassembled WGS sequence"/>
</dbReference>
<protein>
    <recommendedName>
        <fullName evidence="2">Reverse transcriptase Ty1/copia-type domain-containing protein</fullName>
    </recommendedName>
</protein>
<gene>
    <name evidence="3" type="ORF">CR513_33545</name>
</gene>
<dbReference type="STRING" id="157652.A0A371G473"/>
<evidence type="ECO:0000313" key="3">
    <source>
        <dbReference type="EMBL" id="RDX85271.1"/>
    </source>
</evidence>
<accession>A0A371G473</accession>
<keyword evidence="1" id="KW-0472">Membrane</keyword>
<dbReference type="InterPro" id="IPR013103">
    <property type="entry name" value="RVT_2"/>
</dbReference>
<keyword evidence="4" id="KW-1185">Reference proteome</keyword>
<proteinExistence type="predicted"/>
<reference evidence="3" key="1">
    <citation type="submission" date="2018-05" db="EMBL/GenBank/DDBJ databases">
        <title>Draft genome of Mucuna pruriens seed.</title>
        <authorList>
            <person name="Nnadi N.E."/>
            <person name="Vos R."/>
            <person name="Hasami M.H."/>
            <person name="Devisetty U.K."/>
            <person name="Aguiy J.C."/>
        </authorList>
    </citation>
    <scope>NUCLEOTIDE SEQUENCE [LARGE SCALE GENOMIC DNA]</scope>
    <source>
        <strain evidence="3">JCA_2017</strain>
    </source>
</reference>
<name>A0A371G473_MUCPR</name>
<sequence>MLKPKGLLHAMPIPNNMWEDVFVDFIGGLPEAKGADSIMVVYLFLLLCLLFPFILVTNRPWKMIVIFSIKLCFDGSLDCYKSRLVALGYRHEFRVDYEETFTLITKMTTIWSILAIAASQCWSLNKMDVKNALECVSPW</sequence>
<keyword evidence="1" id="KW-0812">Transmembrane</keyword>
<keyword evidence="1" id="KW-1133">Transmembrane helix</keyword>
<dbReference type="AlphaFoldDB" id="A0A371G473"/>
<evidence type="ECO:0000313" key="4">
    <source>
        <dbReference type="Proteomes" id="UP000257109"/>
    </source>
</evidence>
<organism evidence="3 4">
    <name type="scientific">Mucuna pruriens</name>
    <name type="common">Velvet bean</name>
    <name type="synonym">Dolichos pruriens</name>
    <dbReference type="NCBI Taxonomy" id="157652"/>
    <lineage>
        <taxon>Eukaryota</taxon>
        <taxon>Viridiplantae</taxon>
        <taxon>Streptophyta</taxon>
        <taxon>Embryophyta</taxon>
        <taxon>Tracheophyta</taxon>
        <taxon>Spermatophyta</taxon>
        <taxon>Magnoliopsida</taxon>
        <taxon>eudicotyledons</taxon>
        <taxon>Gunneridae</taxon>
        <taxon>Pentapetalae</taxon>
        <taxon>rosids</taxon>
        <taxon>fabids</taxon>
        <taxon>Fabales</taxon>
        <taxon>Fabaceae</taxon>
        <taxon>Papilionoideae</taxon>
        <taxon>50 kb inversion clade</taxon>
        <taxon>NPAAA clade</taxon>
        <taxon>indigoferoid/millettioid clade</taxon>
        <taxon>Phaseoleae</taxon>
        <taxon>Mucuna</taxon>
    </lineage>
</organism>
<feature type="non-terminal residue" evidence="3">
    <location>
        <position position="1"/>
    </location>
</feature>
<feature type="domain" description="Reverse transcriptase Ty1/copia-type" evidence="2">
    <location>
        <begin position="80"/>
        <end position="132"/>
    </location>
</feature>
<evidence type="ECO:0000256" key="1">
    <source>
        <dbReference type="SAM" id="Phobius"/>
    </source>
</evidence>
<feature type="transmembrane region" description="Helical" evidence="1">
    <location>
        <begin position="38"/>
        <end position="56"/>
    </location>
</feature>
<dbReference type="Pfam" id="PF07727">
    <property type="entry name" value="RVT_2"/>
    <property type="match status" value="1"/>
</dbReference>
<evidence type="ECO:0000259" key="2">
    <source>
        <dbReference type="Pfam" id="PF07727"/>
    </source>
</evidence>